<evidence type="ECO:0000259" key="2">
    <source>
        <dbReference type="Pfam" id="PF03184"/>
    </source>
</evidence>
<protein>
    <recommendedName>
        <fullName evidence="2">DDE-1 domain-containing protein</fullName>
    </recommendedName>
</protein>
<dbReference type="EMBL" id="JBANRG010000032">
    <property type="protein sequence ID" value="KAK7451105.1"/>
    <property type="molecule type" value="Genomic_DNA"/>
</dbReference>
<feature type="domain" description="DDE-1" evidence="2">
    <location>
        <begin position="37"/>
        <end position="93"/>
    </location>
</feature>
<dbReference type="InterPro" id="IPR004875">
    <property type="entry name" value="DDE_SF_endonuclease_dom"/>
</dbReference>
<gene>
    <name evidence="3" type="ORF">VKT23_012781</name>
</gene>
<proteinExistence type="predicted"/>
<dbReference type="Pfam" id="PF03184">
    <property type="entry name" value="DDE_1"/>
    <property type="match status" value="1"/>
</dbReference>
<name>A0ABR1J7U1_9AGAR</name>
<sequence>MDESGFPPSNQGRERVVGYQGTKTQQHKQGSANHKNVTAIVTICGDGTKLHPTIIFKGQRFQSKWQNDNIAEASWTDGEIALQWMKKDFDPMTPREG</sequence>
<comment type="caution">
    <text evidence="3">The sequence shown here is derived from an EMBL/GenBank/DDBJ whole genome shotgun (WGS) entry which is preliminary data.</text>
</comment>
<accession>A0ABR1J7U1</accession>
<evidence type="ECO:0000256" key="1">
    <source>
        <dbReference type="SAM" id="MobiDB-lite"/>
    </source>
</evidence>
<keyword evidence="4" id="KW-1185">Reference proteome</keyword>
<dbReference type="Proteomes" id="UP001498398">
    <property type="component" value="Unassembled WGS sequence"/>
</dbReference>
<evidence type="ECO:0000313" key="4">
    <source>
        <dbReference type="Proteomes" id="UP001498398"/>
    </source>
</evidence>
<organism evidence="3 4">
    <name type="scientific">Marasmiellus scandens</name>
    <dbReference type="NCBI Taxonomy" id="2682957"/>
    <lineage>
        <taxon>Eukaryota</taxon>
        <taxon>Fungi</taxon>
        <taxon>Dikarya</taxon>
        <taxon>Basidiomycota</taxon>
        <taxon>Agaricomycotina</taxon>
        <taxon>Agaricomycetes</taxon>
        <taxon>Agaricomycetidae</taxon>
        <taxon>Agaricales</taxon>
        <taxon>Marasmiineae</taxon>
        <taxon>Omphalotaceae</taxon>
        <taxon>Marasmiellus</taxon>
    </lineage>
</organism>
<feature type="region of interest" description="Disordered" evidence="1">
    <location>
        <begin position="1"/>
        <end position="33"/>
    </location>
</feature>
<reference evidence="3 4" key="1">
    <citation type="submission" date="2024-01" db="EMBL/GenBank/DDBJ databases">
        <title>A draft genome for the cacao thread blight pathogen Marasmiellus scandens.</title>
        <authorList>
            <person name="Baruah I.K."/>
            <person name="Leung J."/>
            <person name="Bukari Y."/>
            <person name="Amoako-Attah I."/>
            <person name="Meinhardt L.W."/>
            <person name="Bailey B.A."/>
            <person name="Cohen S.P."/>
        </authorList>
    </citation>
    <scope>NUCLEOTIDE SEQUENCE [LARGE SCALE GENOMIC DNA]</scope>
    <source>
        <strain evidence="3 4">GH-19</strain>
    </source>
</reference>
<evidence type="ECO:0000313" key="3">
    <source>
        <dbReference type="EMBL" id="KAK7451105.1"/>
    </source>
</evidence>
<feature type="compositionally biased region" description="Polar residues" evidence="1">
    <location>
        <begin position="21"/>
        <end position="33"/>
    </location>
</feature>